<protein>
    <recommendedName>
        <fullName evidence="3">Adhesin</fullName>
    </recommendedName>
</protein>
<dbReference type="EMBL" id="FNDX01000025">
    <property type="protein sequence ID" value="SDJ81734.1"/>
    <property type="molecule type" value="Genomic_DNA"/>
</dbReference>
<organism evidence="1 2">
    <name type="scientific">Paenibacillus typhae</name>
    <dbReference type="NCBI Taxonomy" id="1174501"/>
    <lineage>
        <taxon>Bacteria</taxon>
        <taxon>Bacillati</taxon>
        <taxon>Bacillota</taxon>
        <taxon>Bacilli</taxon>
        <taxon>Bacillales</taxon>
        <taxon>Paenibacillaceae</taxon>
        <taxon>Paenibacillus</taxon>
    </lineage>
</organism>
<sequence length="327" mass="34106">MRKKHNTAIIAAVTVFSLVLLAGCRELPGKEAADQQLEERLSGSSSAGFLESLSLDAGVAAEDLGREIAEAADDMHDAVKETAAEAAEQINENSLRQELTTSLTAGGSTRLQLDNAVGKIELISGKGDILTVSATLIAHNPLTRDTDRKILDNAEVSIENKSGSLTVSAHPKENPDKSLWTWAQKEYGHSDFSINYVIEVPETVTAYDIANNVGSIELTGLEGGFDITSDVGTITLKDAVITGKSKVQSETGSIVLDLEGMDSGSSLTASSTIGAIKTSLSGGLNCTVKADSELGAINGVTDGRQDYNGGGPILSLSTEIGAISVQQ</sequence>
<dbReference type="OrthoDB" id="2652108at2"/>
<evidence type="ECO:0000313" key="1">
    <source>
        <dbReference type="EMBL" id="SDJ81734.1"/>
    </source>
</evidence>
<accession>A0A1G8WU10</accession>
<dbReference type="RefSeq" id="WP_090716427.1">
    <property type="nucleotide sequence ID" value="NZ_CBCSKY010000028.1"/>
</dbReference>
<proteinExistence type="predicted"/>
<dbReference type="AlphaFoldDB" id="A0A1G8WU10"/>
<reference evidence="2" key="1">
    <citation type="submission" date="2016-10" db="EMBL/GenBank/DDBJ databases">
        <authorList>
            <person name="Varghese N."/>
            <person name="Submissions S."/>
        </authorList>
    </citation>
    <scope>NUCLEOTIDE SEQUENCE [LARGE SCALE GENOMIC DNA]</scope>
    <source>
        <strain evidence="2">CGMCC 1.11012</strain>
    </source>
</reference>
<dbReference type="Proteomes" id="UP000199050">
    <property type="component" value="Unassembled WGS sequence"/>
</dbReference>
<evidence type="ECO:0000313" key="2">
    <source>
        <dbReference type="Proteomes" id="UP000199050"/>
    </source>
</evidence>
<keyword evidence="2" id="KW-1185">Reference proteome</keyword>
<gene>
    <name evidence="1" type="ORF">SAMN05216192_1255</name>
</gene>
<evidence type="ECO:0008006" key="3">
    <source>
        <dbReference type="Google" id="ProtNLM"/>
    </source>
</evidence>
<name>A0A1G8WU10_9BACL</name>
<dbReference type="STRING" id="1174501.SAMN05216192_1255"/>
<dbReference type="PROSITE" id="PS51257">
    <property type="entry name" value="PROKAR_LIPOPROTEIN"/>
    <property type="match status" value="1"/>
</dbReference>